<dbReference type="InterPro" id="IPR012910">
    <property type="entry name" value="Plug_dom"/>
</dbReference>
<keyword evidence="3 8" id="KW-1134">Transmembrane beta strand</keyword>
<evidence type="ECO:0000256" key="5">
    <source>
        <dbReference type="ARBA" id="ARBA00023077"/>
    </source>
</evidence>
<evidence type="ECO:0000256" key="2">
    <source>
        <dbReference type="ARBA" id="ARBA00022448"/>
    </source>
</evidence>
<dbReference type="PATRIC" id="fig|362413.3.peg.4236"/>
<evidence type="ECO:0000256" key="1">
    <source>
        <dbReference type="ARBA" id="ARBA00004571"/>
    </source>
</evidence>
<keyword evidence="12" id="KW-0675">Receptor</keyword>
<dbReference type="InterPro" id="IPR039426">
    <property type="entry name" value="TonB-dep_rcpt-like"/>
</dbReference>
<dbReference type="InterPro" id="IPR023997">
    <property type="entry name" value="TonB-dep_OMP_SusC/RagA_CS"/>
</dbReference>
<evidence type="ECO:0000256" key="7">
    <source>
        <dbReference type="ARBA" id="ARBA00023237"/>
    </source>
</evidence>
<evidence type="ECO:0000259" key="10">
    <source>
        <dbReference type="Pfam" id="PF00593"/>
    </source>
</evidence>
<comment type="caution">
    <text evidence="12">The sequence shown here is derived from an EMBL/GenBank/DDBJ whole genome shotgun (WGS) entry which is preliminary data.</text>
</comment>
<keyword evidence="7 8" id="KW-0998">Cell outer membrane</keyword>
<dbReference type="AlphaFoldDB" id="A0A0N8VN25"/>
<dbReference type="Gene3D" id="2.60.40.1120">
    <property type="entry name" value="Carboxypeptidase-like, regulatory domain"/>
    <property type="match status" value="1"/>
</dbReference>
<dbReference type="GO" id="GO:0009279">
    <property type="term" value="C:cell outer membrane"/>
    <property type="evidence" value="ECO:0007669"/>
    <property type="project" value="UniProtKB-SubCell"/>
</dbReference>
<proteinExistence type="inferred from homology"/>
<keyword evidence="6 8" id="KW-0472">Membrane</keyword>
<name>A0A0N8VN25_9FLAO</name>
<dbReference type="InterPro" id="IPR000531">
    <property type="entry name" value="Beta-barrel_TonB"/>
</dbReference>
<protein>
    <submittedName>
        <fullName evidence="12">SusC-like TonB-dependent receptor</fullName>
    </submittedName>
</protein>
<dbReference type="Gene3D" id="2.40.170.20">
    <property type="entry name" value="TonB-dependent receptor, beta-barrel domain"/>
    <property type="match status" value="1"/>
</dbReference>
<evidence type="ECO:0000256" key="6">
    <source>
        <dbReference type="ARBA" id="ARBA00023136"/>
    </source>
</evidence>
<sequence>MGDLLDIKNTSIKNIAKNMHFVQKICKREKYLYIFDRQQKPKKHENHTIMKTKLISLVFIGGMIFSANAKEAAIKKHLFEQKSSQIEISGQVIGQDDGMPIAGATIYAKGNTKIATITDENGKFKLNVPENETHIIITYMGYGTLEFKLDNTQDLTISLKPAENVLDQVLVTALGVKKSSKSVAYAVTELKGTEFTKAKETNIANALVGKIAGVNVSSTATGPNGSSRVVIRGNGSLNGNNQPMYVVNDLPIDNTQLNLPGIGNGPGSTRINVDRGDGTSVINADDIKTITVLKGGTAAALYGANAANGVILIQTKRGAAQKGIGVDYNTSFTFETPSITPDWQYEYGSGANGKKPTTQAEAIADGRWSWGAKIDGTDVVQFDGVARPYVAQKNNIKNFYNTGTTFINSLALSGGNEKATGRLSFSNMENKGVVPNSDFNRKSINMASNVNLTNWLKFDVVAQYNLEKSNNRVTVSDAEANPNWGTYMIANTVDIRNLAPGYDANGVEEAWNPVAVATNPYFVVNKIKNSDTKNRFIGMLNVKLNFTPELFLQGRIGQDFTDYEFFGYIPKTTLNNPVGYAQGSRMKISNLNSEAILNYTKKNIVDNFSLNALIGVNSRTNLRDETRVEGSNFVLDDFYALSNLSTLTYSYPYGKTKTNSVYGAADFDYKNIVFLNITGRQDWFSTLSKENNTVFYPSVGTAIIVSDIVTMPQFISFAKLRSSWAQVGGATPDPYALNQSYSMIQGGHNGQQLQGPTSTRVSNPTLSPLTSTTFEIGTDLGFFRNRLNLDFAYYNRATTNDIVETTISNASGSSSALLNLGKMRNKGVEVLLSGKIINSESFSWDASFNGSYNENTVEALTDQLNSITMATSVNGYVTITSDVGRPYSIIKGYKPRVDANGNTVYNVSGGSATIAQGPLQELGQGVHPWAAGISNEFKYKSVSFSFLIDGKFGGSLYSGTDLYGTRMGLTKLTLEGRENGLPIKGVDTNGNPVDMVIGPENLRTYYDGLRNISSTFVYDASFVKLRQVILGYDLPIQSIKGLSKLQGASISFVARNLFILYKKTPNVDPESVFSAGNAQGVEQFGVPKTRSFGLSLNVKF</sequence>
<dbReference type="Pfam" id="PF13715">
    <property type="entry name" value="CarbopepD_reg_2"/>
    <property type="match status" value="1"/>
</dbReference>
<dbReference type="NCBIfam" id="TIGR04056">
    <property type="entry name" value="OMP_RagA_SusC"/>
    <property type="match status" value="1"/>
</dbReference>
<feature type="domain" description="TonB-dependent receptor plug" evidence="11">
    <location>
        <begin position="181"/>
        <end position="310"/>
    </location>
</feature>
<dbReference type="PROSITE" id="PS52016">
    <property type="entry name" value="TONB_DEPENDENT_REC_3"/>
    <property type="match status" value="1"/>
</dbReference>
<dbReference type="Pfam" id="PF07715">
    <property type="entry name" value="Plug"/>
    <property type="match status" value="1"/>
</dbReference>
<comment type="similarity">
    <text evidence="8 9">Belongs to the TonB-dependent receptor family.</text>
</comment>
<dbReference type="InterPro" id="IPR023996">
    <property type="entry name" value="TonB-dep_OMP_SusC/RagA"/>
</dbReference>
<evidence type="ECO:0000256" key="4">
    <source>
        <dbReference type="ARBA" id="ARBA00022692"/>
    </source>
</evidence>
<dbReference type="Proteomes" id="UP000050443">
    <property type="component" value="Unassembled WGS sequence"/>
</dbReference>
<dbReference type="InterPro" id="IPR037066">
    <property type="entry name" value="Plug_dom_sf"/>
</dbReference>
<dbReference type="NCBIfam" id="TIGR04057">
    <property type="entry name" value="SusC_RagA_signa"/>
    <property type="match status" value="1"/>
</dbReference>
<keyword evidence="4 8" id="KW-0812">Transmembrane</keyword>
<dbReference type="SUPFAM" id="SSF56935">
    <property type="entry name" value="Porins"/>
    <property type="match status" value="1"/>
</dbReference>
<evidence type="ECO:0000256" key="9">
    <source>
        <dbReference type="RuleBase" id="RU003357"/>
    </source>
</evidence>
<dbReference type="SUPFAM" id="SSF49464">
    <property type="entry name" value="Carboxypeptidase regulatory domain-like"/>
    <property type="match status" value="1"/>
</dbReference>
<dbReference type="Pfam" id="PF00593">
    <property type="entry name" value="TonB_dep_Rec_b-barrel"/>
    <property type="match status" value="1"/>
</dbReference>
<organism evidence="12 13">
    <name type="scientific">Flavobacterium aquidurense</name>
    <dbReference type="NCBI Taxonomy" id="362413"/>
    <lineage>
        <taxon>Bacteria</taxon>
        <taxon>Pseudomonadati</taxon>
        <taxon>Bacteroidota</taxon>
        <taxon>Flavobacteriia</taxon>
        <taxon>Flavobacteriales</taxon>
        <taxon>Flavobacteriaceae</taxon>
        <taxon>Flavobacterium</taxon>
    </lineage>
</organism>
<dbReference type="Gene3D" id="2.170.130.10">
    <property type="entry name" value="TonB-dependent receptor, plug domain"/>
    <property type="match status" value="1"/>
</dbReference>
<keyword evidence="5 9" id="KW-0798">TonB box</keyword>
<dbReference type="InterPro" id="IPR036942">
    <property type="entry name" value="Beta-barrel_TonB_sf"/>
</dbReference>
<keyword evidence="2 8" id="KW-0813">Transport</keyword>
<evidence type="ECO:0000313" key="13">
    <source>
        <dbReference type="Proteomes" id="UP000050443"/>
    </source>
</evidence>
<accession>A0A0N8VN25</accession>
<evidence type="ECO:0000256" key="3">
    <source>
        <dbReference type="ARBA" id="ARBA00022452"/>
    </source>
</evidence>
<dbReference type="InterPro" id="IPR008969">
    <property type="entry name" value="CarboxyPept-like_regulatory"/>
</dbReference>
<gene>
    <name evidence="12" type="ORF">RC62_4315</name>
</gene>
<evidence type="ECO:0000259" key="11">
    <source>
        <dbReference type="Pfam" id="PF07715"/>
    </source>
</evidence>
<dbReference type="EMBL" id="JRLF01000009">
    <property type="protein sequence ID" value="KQB40940.1"/>
    <property type="molecule type" value="Genomic_DNA"/>
</dbReference>
<dbReference type="STRING" id="362413.RC62_4315"/>
<evidence type="ECO:0000256" key="8">
    <source>
        <dbReference type="PROSITE-ProRule" id="PRU01360"/>
    </source>
</evidence>
<reference evidence="12 13" key="1">
    <citation type="submission" date="2014-09" db="EMBL/GenBank/DDBJ databases">
        <title>Genome sequence of Flavobacterium aquidurense RC62.</title>
        <authorList>
            <person name="Kim J.F."/>
            <person name="Kwak M.-J."/>
        </authorList>
    </citation>
    <scope>NUCLEOTIDE SEQUENCE [LARGE SCALE GENOMIC DNA]</scope>
    <source>
        <strain evidence="12 13">RC62</strain>
    </source>
</reference>
<comment type="subcellular location">
    <subcellularLocation>
        <location evidence="1 8">Cell outer membrane</location>
        <topology evidence="1 8">Multi-pass membrane protein</topology>
    </subcellularLocation>
</comment>
<feature type="domain" description="TonB-dependent receptor-like beta-barrel" evidence="10">
    <location>
        <begin position="502"/>
        <end position="857"/>
    </location>
</feature>
<evidence type="ECO:0000313" key="12">
    <source>
        <dbReference type="EMBL" id="KQB40940.1"/>
    </source>
</evidence>